<dbReference type="Proteomes" id="UP001327225">
    <property type="component" value="Chromosome"/>
</dbReference>
<sequence>MSRTRTPLSRERVFAAAVAVADADGLAHVTMRRVAGELGVEAMSLYHHVANKEALLDGLLEALMAEVDESVAAVERRSPEPDWRRALRRRFLTARSAMLRHPWAPQLITSRTSVPASVYGYYDRVLGTMVDGGLSYHLAHRGLHAFGSMALGFAQELFAPPGGEDVDPAAEEEEMAAMAGAFPHLAAMVASEVHDAGDEVLGWCDSQTEFEFTLDLLLDGLERASRSRDAR</sequence>
<evidence type="ECO:0000256" key="4">
    <source>
        <dbReference type="PROSITE-ProRule" id="PRU00335"/>
    </source>
</evidence>
<dbReference type="InterPro" id="IPR004111">
    <property type="entry name" value="Repressor_TetR_C"/>
</dbReference>
<dbReference type="SUPFAM" id="SSF46689">
    <property type="entry name" value="Homeodomain-like"/>
    <property type="match status" value="1"/>
</dbReference>
<evidence type="ECO:0000313" key="7">
    <source>
        <dbReference type="Proteomes" id="UP001327225"/>
    </source>
</evidence>
<dbReference type="PROSITE" id="PS50977">
    <property type="entry name" value="HTH_TETR_2"/>
    <property type="match status" value="1"/>
</dbReference>
<name>A0ABZ0ZR94_9ACTN</name>
<dbReference type="InterPro" id="IPR001647">
    <property type="entry name" value="HTH_TetR"/>
</dbReference>
<dbReference type="PANTHER" id="PTHR30055:SF151">
    <property type="entry name" value="TRANSCRIPTIONAL REGULATORY PROTEIN"/>
    <property type="match status" value="1"/>
</dbReference>
<accession>A0ABZ0ZR94</accession>
<dbReference type="Pfam" id="PF00440">
    <property type="entry name" value="TetR_N"/>
    <property type="match status" value="1"/>
</dbReference>
<dbReference type="SUPFAM" id="SSF48498">
    <property type="entry name" value="Tetracyclin repressor-like, C-terminal domain"/>
    <property type="match status" value="1"/>
</dbReference>
<keyword evidence="1" id="KW-0805">Transcription regulation</keyword>
<dbReference type="InterPro" id="IPR036271">
    <property type="entry name" value="Tet_transcr_reg_TetR-rel_C_sf"/>
</dbReference>
<dbReference type="Gene3D" id="1.10.10.60">
    <property type="entry name" value="Homeodomain-like"/>
    <property type="match status" value="1"/>
</dbReference>
<keyword evidence="7" id="KW-1185">Reference proteome</keyword>
<dbReference type="InterPro" id="IPR009057">
    <property type="entry name" value="Homeodomain-like_sf"/>
</dbReference>
<dbReference type="RefSeq" id="WP_322457422.1">
    <property type="nucleotide sequence ID" value="NZ_CP141059.1"/>
</dbReference>
<dbReference type="InterPro" id="IPR050109">
    <property type="entry name" value="HTH-type_TetR-like_transc_reg"/>
</dbReference>
<evidence type="ECO:0000256" key="3">
    <source>
        <dbReference type="ARBA" id="ARBA00023163"/>
    </source>
</evidence>
<feature type="DNA-binding region" description="H-T-H motif" evidence="4">
    <location>
        <begin position="30"/>
        <end position="49"/>
    </location>
</feature>
<dbReference type="PANTHER" id="PTHR30055">
    <property type="entry name" value="HTH-TYPE TRANSCRIPTIONAL REGULATOR RUTR"/>
    <property type="match status" value="1"/>
</dbReference>
<reference evidence="7" key="1">
    <citation type="submission" date="2023-12" db="EMBL/GenBank/DDBJ databases">
        <title>Novel species in genus Nocardioides.</title>
        <authorList>
            <person name="Zhou H."/>
        </authorList>
    </citation>
    <scope>NUCLEOTIDE SEQUENCE [LARGE SCALE GENOMIC DNA]</scope>
    <source>
        <strain evidence="7">HM61</strain>
    </source>
</reference>
<evidence type="ECO:0000313" key="6">
    <source>
        <dbReference type="EMBL" id="WQQ26810.1"/>
    </source>
</evidence>
<feature type="domain" description="HTH tetR-type" evidence="5">
    <location>
        <begin position="7"/>
        <end position="67"/>
    </location>
</feature>
<evidence type="ECO:0000256" key="2">
    <source>
        <dbReference type="ARBA" id="ARBA00023125"/>
    </source>
</evidence>
<keyword evidence="3" id="KW-0804">Transcription</keyword>
<dbReference type="Gene3D" id="1.10.357.10">
    <property type="entry name" value="Tetracycline Repressor, domain 2"/>
    <property type="match status" value="1"/>
</dbReference>
<evidence type="ECO:0000256" key="1">
    <source>
        <dbReference type="ARBA" id="ARBA00023015"/>
    </source>
</evidence>
<dbReference type="Pfam" id="PF02909">
    <property type="entry name" value="TetR_C_1"/>
    <property type="match status" value="1"/>
</dbReference>
<gene>
    <name evidence="6" type="ORF">SHK19_00920</name>
</gene>
<evidence type="ECO:0000259" key="5">
    <source>
        <dbReference type="PROSITE" id="PS50977"/>
    </source>
</evidence>
<keyword evidence="2 4" id="KW-0238">DNA-binding</keyword>
<protein>
    <submittedName>
        <fullName evidence="6">TetR/AcrR family transcriptional regulator</fullName>
    </submittedName>
</protein>
<dbReference type="EMBL" id="CP141059">
    <property type="protein sequence ID" value="WQQ26810.1"/>
    <property type="molecule type" value="Genomic_DNA"/>
</dbReference>
<proteinExistence type="predicted"/>
<organism evidence="6 7">
    <name type="scientific">Nocardioides bizhenqiangii</name>
    <dbReference type="NCBI Taxonomy" id="3095076"/>
    <lineage>
        <taxon>Bacteria</taxon>
        <taxon>Bacillati</taxon>
        <taxon>Actinomycetota</taxon>
        <taxon>Actinomycetes</taxon>
        <taxon>Propionibacteriales</taxon>
        <taxon>Nocardioidaceae</taxon>
        <taxon>Nocardioides</taxon>
    </lineage>
</organism>